<name>A0A0B4N1U2_9BACT</name>
<dbReference type="AlphaFoldDB" id="A0A0B4N1U2"/>
<evidence type="ECO:0000313" key="1">
    <source>
        <dbReference type="EMBL" id="AIF26233.1"/>
    </source>
</evidence>
<sequence length="460" mass="51129">MSWEPTEYHYGLIANGAAQWINDTEAEKKLEEETAEAPQAGRRGIMHVDGNKAINDMMSASETFTHDGKICYKTLGNEVVHQEKRCHIILRSWGVHNMNTNRDYYYVRQNVVLSMGKIGQADLFLLRGAAEDGWSTTKNFDKYDLFYGNFLSQYETTMDLTGEGIINCEAATPETANQVTTQAVNTTSSSSTTETVGVSAGVTAGVTGGLDGVGLTLTATVTSSYSTGKTSGNSFSMTNSKSIKDLDVVKNSTGSKVRWNYTGKMPGAKGSARKLAHDIVPEILVNDANLVNDVCWSVENPAKDYTLVVTSSPVTGVLLGCNNDGTSKIEHTMTPEDTYTHKLMQPYRFLQKWRMFLVVDEWMGERNAPNHVKLENYFRTSFSDVYSDVFTICENEENSVLKATAIIQNGIRVFNSSKDIIELMARNYGIKKFTIYWRCDSPDIKLRNGYTVQVSDNNPF</sequence>
<dbReference type="EMBL" id="KJ631403">
    <property type="protein sequence ID" value="AIF26233.1"/>
    <property type="molecule type" value="Genomic_DNA"/>
</dbReference>
<protein>
    <submittedName>
        <fullName evidence="1">Uncharacterized protein</fullName>
    </submittedName>
</protein>
<proteinExistence type="predicted"/>
<accession>A0A0B4N1U2</accession>
<reference evidence="1" key="1">
    <citation type="submission" date="2014-03" db="EMBL/GenBank/DDBJ databases">
        <title>A sequence of cellulolytic fosmid clone of goat rumen metagenome.</title>
        <authorList>
            <person name="Lee K.-T."/>
            <person name="Kim J.-Y."/>
            <person name="Kim Y.-J."/>
            <person name="Ahn J.-H."/>
            <person name="Park M.-N."/>
            <person name="Kim J.-H."/>
            <person name="Kim T.-H."/>
        </authorList>
    </citation>
    <scope>NUCLEOTIDE SEQUENCE</scope>
</reference>
<organism evidence="1">
    <name type="scientific">uncultured bacterium Lq_007_G03</name>
    <dbReference type="NCBI Taxonomy" id="1489288"/>
    <lineage>
        <taxon>Bacteria</taxon>
        <taxon>environmental samples</taxon>
    </lineage>
</organism>